<dbReference type="EMBL" id="JABCKV010003943">
    <property type="protein sequence ID" value="KAG5634217.1"/>
    <property type="molecule type" value="Genomic_DNA"/>
</dbReference>
<comment type="caution">
    <text evidence="1">The sequence shown here is derived from an EMBL/GenBank/DDBJ whole genome shotgun (WGS) entry which is preliminary data.</text>
</comment>
<organism evidence="1 2">
    <name type="scientific">Asterophora parasitica</name>
    <dbReference type="NCBI Taxonomy" id="117018"/>
    <lineage>
        <taxon>Eukaryota</taxon>
        <taxon>Fungi</taxon>
        <taxon>Dikarya</taxon>
        <taxon>Basidiomycota</taxon>
        <taxon>Agaricomycotina</taxon>
        <taxon>Agaricomycetes</taxon>
        <taxon>Agaricomycetidae</taxon>
        <taxon>Agaricales</taxon>
        <taxon>Tricholomatineae</taxon>
        <taxon>Lyophyllaceae</taxon>
        <taxon>Asterophora</taxon>
    </lineage>
</organism>
<evidence type="ECO:0000313" key="1">
    <source>
        <dbReference type="EMBL" id="KAG5634217.1"/>
    </source>
</evidence>
<gene>
    <name evidence="1" type="ORF">DXG03_006056</name>
</gene>
<accession>A0A9P7FLZ7</accession>
<proteinExistence type="predicted"/>
<dbReference type="OrthoDB" id="3067544at2759"/>
<reference evidence="1" key="1">
    <citation type="submission" date="2020-07" db="EMBL/GenBank/DDBJ databases">
        <authorList>
            <person name="Nieuwenhuis M."/>
            <person name="Van De Peppel L.J.J."/>
        </authorList>
    </citation>
    <scope>NUCLEOTIDE SEQUENCE</scope>
    <source>
        <strain evidence="1">AP01</strain>
        <tissue evidence="1">Mycelium</tissue>
    </source>
</reference>
<sequence>MSPSMAPAATAAIPLPTDLSNLPAFLKAYKVKAAIDAKAEIKASLCPTVISCLHPSLSPIYDRAHGTGHDFINACNLYVGLYPEQFYDNHITISWALTFMQQGQAAKFVVHVFQFGGTKKFFWDWDQFISIFVDEFYEPNKVVNALLVLKLSTYYQNGCSIDAYIDSFKLLWN</sequence>
<reference evidence="1" key="2">
    <citation type="submission" date="2021-10" db="EMBL/GenBank/DDBJ databases">
        <title>Phylogenomics reveals ancestral predisposition of the termite-cultivated fungus Termitomyces towards a domesticated lifestyle.</title>
        <authorList>
            <person name="Auxier B."/>
            <person name="Grum-Grzhimaylo A."/>
            <person name="Cardenas M.E."/>
            <person name="Lodge J.D."/>
            <person name="Laessoe T."/>
            <person name="Pedersen O."/>
            <person name="Smith M.E."/>
            <person name="Kuyper T.W."/>
            <person name="Franco-Molano E.A."/>
            <person name="Baroni T.J."/>
            <person name="Aanen D.K."/>
        </authorList>
    </citation>
    <scope>NUCLEOTIDE SEQUENCE</scope>
    <source>
        <strain evidence="1">AP01</strain>
        <tissue evidence="1">Mycelium</tissue>
    </source>
</reference>
<name>A0A9P7FLZ7_9AGAR</name>
<dbReference type="AlphaFoldDB" id="A0A9P7FLZ7"/>
<keyword evidence="2" id="KW-1185">Reference proteome</keyword>
<dbReference type="Proteomes" id="UP000775547">
    <property type="component" value="Unassembled WGS sequence"/>
</dbReference>
<evidence type="ECO:0000313" key="2">
    <source>
        <dbReference type="Proteomes" id="UP000775547"/>
    </source>
</evidence>
<protein>
    <submittedName>
        <fullName evidence="1">Uncharacterized protein</fullName>
    </submittedName>
</protein>